<comment type="subcellular location">
    <subcellularLocation>
        <location evidence="1">Cell membrane</location>
        <topology evidence="1">Multi-pass membrane protein</topology>
    </subcellularLocation>
</comment>
<keyword evidence="5 6" id="KW-0472">Membrane</keyword>
<evidence type="ECO:0000259" key="7">
    <source>
        <dbReference type="Pfam" id="PF01292"/>
    </source>
</evidence>
<evidence type="ECO:0000256" key="5">
    <source>
        <dbReference type="ARBA" id="ARBA00023136"/>
    </source>
</evidence>
<reference evidence="9" key="1">
    <citation type="journal article" date="2019" name="Int. J. Syst. Evol. Microbiol.">
        <title>The Global Catalogue of Microorganisms (GCM) 10K type strain sequencing project: providing services to taxonomists for standard genome sequencing and annotation.</title>
        <authorList>
            <consortium name="The Broad Institute Genomics Platform"/>
            <consortium name="The Broad Institute Genome Sequencing Center for Infectious Disease"/>
            <person name="Wu L."/>
            <person name="Ma J."/>
        </authorList>
    </citation>
    <scope>NUCLEOTIDE SEQUENCE [LARGE SCALE GENOMIC DNA]</scope>
    <source>
        <strain evidence="9">CGMCC 1.12471</strain>
    </source>
</reference>
<evidence type="ECO:0000256" key="4">
    <source>
        <dbReference type="ARBA" id="ARBA00022989"/>
    </source>
</evidence>
<keyword evidence="9" id="KW-1185">Reference proteome</keyword>
<evidence type="ECO:0000256" key="1">
    <source>
        <dbReference type="ARBA" id="ARBA00004651"/>
    </source>
</evidence>
<keyword evidence="2" id="KW-1003">Cell membrane</keyword>
<feature type="transmembrane region" description="Helical" evidence="6">
    <location>
        <begin position="60"/>
        <end position="80"/>
    </location>
</feature>
<dbReference type="SUPFAM" id="SSF81342">
    <property type="entry name" value="Transmembrane di-heme cytochromes"/>
    <property type="match status" value="1"/>
</dbReference>
<organism evidence="8 9">
    <name type="scientific">Amnibacterium endophyticum</name>
    <dbReference type="NCBI Taxonomy" id="2109337"/>
    <lineage>
        <taxon>Bacteria</taxon>
        <taxon>Bacillati</taxon>
        <taxon>Actinomycetota</taxon>
        <taxon>Actinomycetes</taxon>
        <taxon>Micrococcales</taxon>
        <taxon>Microbacteriaceae</taxon>
        <taxon>Amnibacterium</taxon>
    </lineage>
</organism>
<evidence type="ECO:0000256" key="3">
    <source>
        <dbReference type="ARBA" id="ARBA00022692"/>
    </source>
</evidence>
<name>A0ABW4L8Z6_9MICO</name>
<dbReference type="InterPro" id="IPR011577">
    <property type="entry name" value="Cyt_b561_bac/Ni-Hgenase"/>
</dbReference>
<proteinExistence type="predicted"/>
<dbReference type="EMBL" id="JBHUEA010000001">
    <property type="protein sequence ID" value="MFD1720006.1"/>
    <property type="molecule type" value="Genomic_DNA"/>
</dbReference>
<feature type="transmembrane region" description="Helical" evidence="6">
    <location>
        <begin position="228"/>
        <end position="249"/>
    </location>
</feature>
<dbReference type="Gene3D" id="1.20.950.20">
    <property type="entry name" value="Transmembrane di-heme cytochromes, Chain C"/>
    <property type="match status" value="1"/>
</dbReference>
<feature type="domain" description="Cytochrome b561 bacterial/Ni-hydrogenase" evidence="7">
    <location>
        <begin position="61"/>
        <end position="259"/>
    </location>
</feature>
<dbReference type="Pfam" id="PF01292">
    <property type="entry name" value="Ni_hydr_CYTB"/>
    <property type="match status" value="1"/>
</dbReference>
<dbReference type="InterPro" id="IPR016174">
    <property type="entry name" value="Di-haem_cyt_TM"/>
</dbReference>
<keyword evidence="3 6" id="KW-0812">Transmembrane</keyword>
<evidence type="ECO:0000256" key="2">
    <source>
        <dbReference type="ARBA" id="ARBA00022475"/>
    </source>
</evidence>
<feature type="transmembrane region" description="Helical" evidence="6">
    <location>
        <begin position="117"/>
        <end position="140"/>
    </location>
</feature>
<feature type="transmembrane region" description="Helical" evidence="6">
    <location>
        <begin position="185"/>
        <end position="207"/>
    </location>
</feature>
<evidence type="ECO:0000313" key="8">
    <source>
        <dbReference type="EMBL" id="MFD1720006.1"/>
    </source>
</evidence>
<protein>
    <submittedName>
        <fullName evidence="8">Cytochrome b/b6 domain-containing protein</fullName>
    </submittedName>
</protein>
<dbReference type="Proteomes" id="UP001597347">
    <property type="component" value="Unassembled WGS sequence"/>
</dbReference>
<comment type="caution">
    <text evidence="8">The sequence shown here is derived from an EMBL/GenBank/DDBJ whole genome shotgun (WGS) entry which is preliminary data.</text>
</comment>
<evidence type="ECO:0000313" key="9">
    <source>
        <dbReference type="Proteomes" id="UP001597347"/>
    </source>
</evidence>
<gene>
    <name evidence="8" type="ORF">ACFSBI_00455</name>
</gene>
<feature type="transmembrane region" description="Helical" evidence="6">
    <location>
        <begin position="269"/>
        <end position="288"/>
    </location>
</feature>
<keyword evidence="4 6" id="KW-1133">Transmembrane helix</keyword>
<sequence>MTAAAPAATRRRWPWFAAGAVVLAVLVVVAARLVVASDPGRAFLATYSGVAPQPAGTPVGFSAWTAWAHGLNAAFLFFAVRSGWRLHRGQRPSTFWTRRNDGRLRTRNAPVRISIDLWSHFVADTLWAVNGALFLVLTFATGHWQRLVPTSWAVVPEAASAGLQYAALTWPSENGWIHYNALQQLTYFAVVFLLGPIALLTGLRASPGLAARLRVLDAHFPLRTAKRIHWWTMWAFVAFTVVHVFLVLATGAIRNLNHMYAVRDDQSPAGAIVLVVSLLLVAGLALALRPGVVRWLAARTGTVLHRPPRAPRTPPTR</sequence>
<dbReference type="RefSeq" id="WP_377931213.1">
    <property type="nucleotide sequence ID" value="NZ_JBHUEA010000001.1"/>
</dbReference>
<accession>A0ABW4L8Z6</accession>
<evidence type="ECO:0000256" key="6">
    <source>
        <dbReference type="SAM" id="Phobius"/>
    </source>
</evidence>